<evidence type="ECO:0000313" key="4">
    <source>
        <dbReference type="Proteomes" id="UP001139353"/>
    </source>
</evidence>
<feature type="signal peptide" evidence="1">
    <location>
        <begin position="1"/>
        <end position="22"/>
    </location>
</feature>
<protein>
    <submittedName>
        <fullName evidence="3">Lysozyme inhibitor LprI family protein</fullName>
    </submittedName>
</protein>
<proteinExistence type="predicted"/>
<dbReference type="InterPro" id="IPR037126">
    <property type="entry name" value="PdaC/RsiV-like_sf"/>
</dbReference>
<feature type="domain" description="Lysozyme inhibitor LprI-like N-terminal" evidence="2">
    <location>
        <begin position="27"/>
        <end position="111"/>
    </location>
</feature>
<name>A0A9X2BYI3_9BURK</name>
<evidence type="ECO:0000313" key="3">
    <source>
        <dbReference type="EMBL" id="MCK9684196.1"/>
    </source>
</evidence>
<dbReference type="Gene3D" id="3.90.640.20">
    <property type="entry name" value="Heat-shock cognate protein, ATPase"/>
    <property type="match status" value="1"/>
</dbReference>
<keyword evidence="4" id="KW-1185">Reference proteome</keyword>
<accession>A0A9X2BYI3</accession>
<keyword evidence="1" id="KW-0732">Signal</keyword>
<dbReference type="Proteomes" id="UP001139353">
    <property type="component" value="Unassembled WGS sequence"/>
</dbReference>
<organism evidence="3 4">
    <name type="scientific">Scleromatobacter humisilvae</name>
    <dbReference type="NCBI Taxonomy" id="2897159"/>
    <lineage>
        <taxon>Bacteria</taxon>
        <taxon>Pseudomonadati</taxon>
        <taxon>Pseudomonadota</taxon>
        <taxon>Betaproteobacteria</taxon>
        <taxon>Burkholderiales</taxon>
        <taxon>Sphaerotilaceae</taxon>
        <taxon>Scleromatobacter</taxon>
    </lineage>
</organism>
<dbReference type="RefSeq" id="WP_275680230.1">
    <property type="nucleotide sequence ID" value="NZ_JAJLJH010000001.1"/>
</dbReference>
<dbReference type="Gene3D" id="1.20.1270.180">
    <property type="match status" value="1"/>
</dbReference>
<dbReference type="Pfam" id="PF07007">
    <property type="entry name" value="LprI"/>
    <property type="match status" value="1"/>
</dbReference>
<reference evidence="3" key="1">
    <citation type="submission" date="2021-11" db="EMBL/GenBank/DDBJ databases">
        <title>BS-T2-15 a new species belonging to the Comamonadaceae family isolated from the soil of a French oak forest.</title>
        <authorList>
            <person name="Mieszkin S."/>
            <person name="Alain K."/>
        </authorList>
    </citation>
    <scope>NUCLEOTIDE SEQUENCE</scope>
    <source>
        <strain evidence="3">BS-T2-15</strain>
    </source>
</reference>
<evidence type="ECO:0000259" key="2">
    <source>
        <dbReference type="Pfam" id="PF07007"/>
    </source>
</evidence>
<dbReference type="GO" id="GO:0005576">
    <property type="term" value="C:extracellular region"/>
    <property type="evidence" value="ECO:0007669"/>
    <property type="project" value="TreeGrafter"/>
</dbReference>
<sequence length="342" mass="36389">MHPSFRPSVAAILASLALGAHAASFDCKAAKAPTEKAICGSPRLSALDEKLARDYERALHALSPAGAATLKDSQRNWLRFVGAVCGQRKSADGSEPASCVQAEFERRLEQLAQAGVRLGPYVFGRVDFYSTARVHDDAGAHPGFVTDHVGFAQIDSPINATTTAWNAAQRKDDPGPISASDDPDDIHEDNDTDYTLGCAGDRFVSLQVTGTEYQHGAAHGSYDHEVRNLLLAPSLRQMAAGDIFTAGAPWKTKLPALFWNVYAHDAGPDKGPASIEEAIKTSAASPDRWLLTPRGLQISFDADEAGCYACNPGPITVPWSTLKPMLASPDLAACKAPPSARP</sequence>
<dbReference type="AlphaFoldDB" id="A0A9X2BYI3"/>
<comment type="caution">
    <text evidence="3">The sequence shown here is derived from an EMBL/GenBank/DDBJ whole genome shotgun (WGS) entry which is preliminary data.</text>
</comment>
<dbReference type="PANTHER" id="PTHR37549">
    <property type="entry name" value="LIPOPROTEIN LPRI"/>
    <property type="match status" value="1"/>
</dbReference>
<gene>
    <name evidence="3" type="ORF">LPC04_00580</name>
</gene>
<dbReference type="InterPro" id="IPR052755">
    <property type="entry name" value="Lysozyme_Inhibitor_LprI"/>
</dbReference>
<feature type="chain" id="PRO_5040921407" evidence="1">
    <location>
        <begin position="23"/>
        <end position="342"/>
    </location>
</feature>
<evidence type="ECO:0000256" key="1">
    <source>
        <dbReference type="SAM" id="SignalP"/>
    </source>
</evidence>
<dbReference type="EMBL" id="JAJLJH010000001">
    <property type="protein sequence ID" value="MCK9684196.1"/>
    <property type="molecule type" value="Genomic_DNA"/>
</dbReference>
<dbReference type="InterPro" id="IPR009739">
    <property type="entry name" value="LprI-like_N"/>
</dbReference>
<dbReference type="PANTHER" id="PTHR37549:SF1">
    <property type="entry name" value="LIPOPROTEIN LPRI"/>
    <property type="match status" value="1"/>
</dbReference>